<dbReference type="EMBL" id="JBHSGV010000009">
    <property type="protein sequence ID" value="MFC4749802.1"/>
    <property type="molecule type" value="Genomic_DNA"/>
</dbReference>
<evidence type="ECO:0000313" key="4">
    <source>
        <dbReference type="Proteomes" id="UP001595935"/>
    </source>
</evidence>
<reference evidence="4" key="1">
    <citation type="journal article" date="2019" name="Int. J. Syst. Evol. Microbiol.">
        <title>The Global Catalogue of Microorganisms (GCM) 10K type strain sequencing project: providing services to taxonomists for standard genome sequencing and annotation.</title>
        <authorList>
            <consortium name="The Broad Institute Genomics Platform"/>
            <consortium name="The Broad Institute Genome Sequencing Center for Infectious Disease"/>
            <person name="Wu L."/>
            <person name="Ma J."/>
        </authorList>
    </citation>
    <scope>NUCLEOTIDE SEQUENCE [LARGE SCALE GENOMIC DNA]</scope>
    <source>
        <strain evidence="4">WYCCWR 13023</strain>
    </source>
</reference>
<evidence type="ECO:0000259" key="2">
    <source>
        <dbReference type="Pfam" id="PF11860"/>
    </source>
</evidence>
<protein>
    <submittedName>
        <fullName evidence="3">N-acetylmuramidase family protein</fullName>
    </submittedName>
</protein>
<gene>
    <name evidence="3" type="ORF">ACFO5S_20285</name>
</gene>
<dbReference type="RefSeq" id="WP_213259850.1">
    <property type="nucleotide sequence ID" value="NZ_JAGYWA010000009.1"/>
</dbReference>
<sequence>MKNKVFILAFTFLCLLIGPSSYGQDWEDMGFSDEINDLLQSFEDQGGHVEVYDNVADYVDAVNNDNDYSNDFVDYNSDGNIDAFDNLEKQLTTNILDLPMTISDEDLKAILETGIQLNNVDIPAFIPSPDSDPGWPDPEPYDICTYFPLYCDIFLDDSPPGPNPEPDPDVCTLVSCSTSKQVVDYEQCLCVPKIRPWFLDKDGDGWHDTSTAIIESDESPGSSWFDSTKGADCDDNNIMANVLCSTTIPWYLDYDNDGFYGEIMESVSWPGNFWKATTYGEDCNDDDPTKALDCSSTNPCDGKISKAALLAAASLLHLTVEHILAVFEVESEGNAFRSNGDPKILFERHYFSALTNGIYDQSNPDISNPNQGGYGTYDEQLDKLARAFALNPEAAVKSASFGAFQIMGKNYAQAGYTNATAFYNDMTSRNLDKHLNAFANFIITNDLVGKLQNNQWANFAAKYNGPQYKKNDYDTKMATEYQKLKSDLNLLAKDCF</sequence>
<accession>A0ABV9PI92</accession>
<feature type="signal peptide" evidence="1">
    <location>
        <begin position="1"/>
        <end position="23"/>
    </location>
</feature>
<evidence type="ECO:0000256" key="1">
    <source>
        <dbReference type="SAM" id="SignalP"/>
    </source>
</evidence>
<dbReference type="InterPro" id="IPR024408">
    <property type="entry name" value="Muramidase"/>
</dbReference>
<proteinExistence type="predicted"/>
<keyword evidence="1" id="KW-0732">Signal</keyword>
<feature type="chain" id="PRO_5046517306" evidence="1">
    <location>
        <begin position="24"/>
        <end position="496"/>
    </location>
</feature>
<comment type="caution">
    <text evidence="3">The sequence shown here is derived from an EMBL/GenBank/DDBJ whole genome shotgun (WGS) entry which is preliminary data.</text>
</comment>
<organism evidence="3 4">
    <name type="scientific">Flavobacterium branchiicola</name>
    <dbReference type="NCBI Taxonomy" id="1114875"/>
    <lineage>
        <taxon>Bacteria</taxon>
        <taxon>Pseudomonadati</taxon>
        <taxon>Bacteroidota</taxon>
        <taxon>Flavobacteriia</taxon>
        <taxon>Flavobacteriales</taxon>
        <taxon>Flavobacteriaceae</taxon>
        <taxon>Flavobacterium</taxon>
    </lineage>
</organism>
<dbReference type="Proteomes" id="UP001595935">
    <property type="component" value="Unassembled WGS sequence"/>
</dbReference>
<name>A0ABV9PI92_9FLAO</name>
<keyword evidence="4" id="KW-1185">Reference proteome</keyword>
<feature type="domain" description="N-acetylmuramidase" evidence="2">
    <location>
        <begin position="320"/>
        <end position="484"/>
    </location>
</feature>
<evidence type="ECO:0000313" key="3">
    <source>
        <dbReference type="EMBL" id="MFC4749802.1"/>
    </source>
</evidence>
<dbReference type="Pfam" id="PF11860">
    <property type="entry name" value="Muramidase"/>
    <property type="match status" value="1"/>
</dbReference>